<protein>
    <recommendedName>
        <fullName evidence="9">Adenosine deaminase domain-containing protein</fullName>
    </recommendedName>
</protein>
<dbReference type="InterPro" id="IPR001365">
    <property type="entry name" value="A_deaminase_dom"/>
</dbReference>
<evidence type="ECO:0000259" key="9">
    <source>
        <dbReference type="Pfam" id="PF00962"/>
    </source>
</evidence>
<dbReference type="GO" id="GO:0006154">
    <property type="term" value="P:adenosine catabolic process"/>
    <property type="evidence" value="ECO:0007669"/>
    <property type="project" value="TreeGrafter"/>
</dbReference>
<evidence type="ECO:0000313" key="11">
    <source>
        <dbReference type="Proteomes" id="UP000689195"/>
    </source>
</evidence>
<dbReference type="PANTHER" id="PTHR11409">
    <property type="entry name" value="ADENOSINE DEAMINASE"/>
    <property type="match status" value="1"/>
</dbReference>
<keyword evidence="6" id="KW-0862">Zinc</keyword>
<evidence type="ECO:0000313" key="10">
    <source>
        <dbReference type="EMBL" id="CAD8144601.1"/>
    </source>
</evidence>
<keyword evidence="4" id="KW-0660">Purine salvage</keyword>
<dbReference type="AlphaFoldDB" id="A0A8S1SSQ0"/>
<evidence type="ECO:0000256" key="8">
    <source>
        <dbReference type="ARBA" id="ARBA00048787"/>
    </source>
</evidence>
<dbReference type="PANTHER" id="PTHR11409:SF42">
    <property type="entry name" value="ADENOSINE DEAMINASE-LIKE PROTEIN"/>
    <property type="match status" value="1"/>
</dbReference>
<dbReference type="Pfam" id="PF00962">
    <property type="entry name" value="A_deaminase"/>
    <property type="match status" value="1"/>
</dbReference>
<name>A0A8S1SSQ0_9CILI</name>
<dbReference type="GO" id="GO:0009117">
    <property type="term" value="P:nucleotide metabolic process"/>
    <property type="evidence" value="ECO:0007669"/>
    <property type="project" value="UniProtKB-KW"/>
</dbReference>
<evidence type="ECO:0000256" key="2">
    <source>
        <dbReference type="ARBA" id="ARBA00006676"/>
    </source>
</evidence>
<proteinExistence type="inferred from homology"/>
<comment type="catalytic activity">
    <reaction evidence="8">
        <text>N(6)-methyl-AMP + H2O + H(+) = IMP + methylamine</text>
        <dbReference type="Rhea" id="RHEA:16001"/>
        <dbReference type="ChEBI" id="CHEBI:15377"/>
        <dbReference type="ChEBI" id="CHEBI:15378"/>
        <dbReference type="ChEBI" id="CHEBI:58053"/>
        <dbReference type="ChEBI" id="CHEBI:59338"/>
        <dbReference type="ChEBI" id="CHEBI:144842"/>
    </reaction>
    <physiologicalReaction direction="left-to-right" evidence="8">
        <dbReference type="Rhea" id="RHEA:16002"/>
    </physiologicalReaction>
</comment>
<evidence type="ECO:0000256" key="5">
    <source>
        <dbReference type="ARBA" id="ARBA00022801"/>
    </source>
</evidence>
<keyword evidence="3" id="KW-0479">Metal-binding</keyword>
<dbReference type="EMBL" id="CAJJDO010000013">
    <property type="protein sequence ID" value="CAD8144601.1"/>
    <property type="molecule type" value="Genomic_DNA"/>
</dbReference>
<organism evidence="10 11">
    <name type="scientific">Paramecium pentaurelia</name>
    <dbReference type="NCBI Taxonomy" id="43138"/>
    <lineage>
        <taxon>Eukaryota</taxon>
        <taxon>Sar</taxon>
        <taxon>Alveolata</taxon>
        <taxon>Ciliophora</taxon>
        <taxon>Intramacronucleata</taxon>
        <taxon>Oligohymenophorea</taxon>
        <taxon>Peniculida</taxon>
        <taxon>Parameciidae</taxon>
        <taxon>Paramecium</taxon>
    </lineage>
</organism>
<sequence length="296" mass="34163">MDKIELHAHFSGCIRFTTLQELTIRQFGQNQEINFQKCTTLEQCFILFAKINSLNLMLDDVRRIADEIFEDFYSDGVTYLEIRATPKKGQDFDQLQYLKAISDAINKAKFEIKLIVAIDRAKGIDEAEKTLNLVKKNKIQHLVGVDLCGHPGIGHFSQYKSILQKFRDLGYKITVHTGELKQQIEENNDVIDFQPDRIGHFIYFTEEQLNKIKNLNILIEVCFSSNLFTTNMHPDCHPVKQFISQGIPIAICTDDTLCFNTTVTKEIELIKTTFGYSNEFISSILKQSLNYKFKLE</sequence>
<evidence type="ECO:0000256" key="1">
    <source>
        <dbReference type="ARBA" id="ARBA00005058"/>
    </source>
</evidence>
<evidence type="ECO:0000256" key="4">
    <source>
        <dbReference type="ARBA" id="ARBA00022726"/>
    </source>
</evidence>
<evidence type="ECO:0000256" key="6">
    <source>
        <dbReference type="ARBA" id="ARBA00022833"/>
    </source>
</evidence>
<keyword evidence="5" id="KW-0378">Hydrolase</keyword>
<feature type="domain" description="Adenosine deaminase" evidence="9">
    <location>
        <begin position="3"/>
        <end position="290"/>
    </location>
</feature>
<comment type="caution">
    <text evidence="10">The sequence shown here is derived from an EMBL/GenBank/DDBJ whole genome shotgun (WGS) entry which is preliminary data.</text>
</comment>
<comment type="pathway">
    <text evidence="1">Purine metabolism; purine nucleoside salvage.</text>
</comment>
<keyword evidence="11" id="KW-1185">Reference proteome</keyword>
<dbReference type="GO" id="GO:0006166">
    <property type="term" value="P:purine ribonucleoside salvage"/>
    <property type="evidence" value="ECO:0007669"/>
    <property type="project" value="UniProtKB-KW"/>
</dbReference>
<evidence type="ECO:0000256" key="7">
    <source>
        <dbReference type="ARBA" id="ARBA00023080"/>
    </source>
</evidence>
<dbReference type="OrthoDB" id="272271at2759"/>
<dbReference type="GO" id="GO:0004000">
    <property type="term" value="F:adenosine deaminase activity"/>
    <property type="evidence" value="ECO:0007669"/>
    <property type="project" value="TreeGrafter"/>
</dbReference>
<evidence type="ECO:0000256" key="3">
    <source>
        <dbReference type="ARBA" id="ARBA00022723"/>
    </source>
</evidence>
<accession>A0A8S1SSQ0</accession>
<dbReference type="InterPro" id="IPR006330">
    <property type="entry name" value="Ado/ade_deaminase"/>
</dbReference>
<dbReference type="GO" id="GO:0046103">
    <property type="term" value="P:inosine biosynthetic process"/>
    <property type="evidence" value="ECO:0007669"/>
    <property type="project" value="TreeGrafter"/>
</dbReference>
<keyword evidence="7" id="KW-0546">Nucleotide metabolism</keyword>
<comment type="similarity">
    <text evidence="2">Belongs to the metallo-dependent hydrolases superfamily. Adenosine and AMP deaminases family.</text>
</comment>
<dbReference type="GO" id="GO:0046872">
    <property type="term" value="F:metal ion binding"/>
    <property type="evidence" value="ECO:0007669"/>
    <property type="project" value="UniProtKB-KW"/>
</dbReference>
<gene>
    <name evidence="10" type="ORF">PPENT_87.1.T0130306</name>
</gene>
<reference evidence="10" key="1">
    <citation type="submission" date="2021-01" db="EMBL/GenBank/DDBJ databases">
        <authorList>
            <consortium name="Genoscope - CEA"/>
            <person name="William W."/>
        </authorList>
    </citation>
    <scope>NUCLEOTIDE SEQUENCE</scope>
</reference>
<dbReference type="Proteomes" id="UP000689195">
    <property type="component" value="Unassembled WGS sequence"/>
</dbReference>